<sequence>MIVDYQMCVQVQGKEISPEQFHNDATWTLVGERMSRLRQPPPQAASPMDPVRVKQARNRNSTRTLEPRLSRQHACQSCRWKKAKVVVRPSGGLDIVKTGSTTVAAAKIKSEESAASTICPKSQQNIMIVSRPNENNETGCANIKEILFKANPTRSAHVARHLTAP</sequence>
<protein>
    <submittedName>
        <fullName evidence="1">Uncharacterized protein</fullName>
    </submittedName>
</protein>
<dbReference type="EMBL" id="CM023474">
    <property type="protein sequence ID" value="KAH7949318.1"/>
    <property type="molecule type" value="Genomic_DNA"/>
</dbReference>
<name>A0ACB8CQI1_DERSI</name>
<proteinExistence type="predicted"/>
<organism evidence="1 2">
    <name type="scientific">Dermacentor silvarum</name>
    <name type="common">Tick</name>
    <dbReference type="NCBI Taxonomy" id="543639"/>
    <lineage>
        <taxon>Eukaryota</taxon>
        <taxon>Metazoa</taxon>
        <taxon>Ecdysozoa</taxon>
        <taxon>Arthropoda</taxon>
        <taxon>Chelicerata</taxon>
        <taxon>Arachnida</taxon>
        <taxon>Acari</taxon>
        <taxon>Parasitiformes</taxon>
        <taxon>Ixodida</taxon>
        <taxon>Ixodoidea</taxon>
        <taxon>Ixodidae</taxon>
        <taxon>Rhipicephalinae</taxon>
        <taxon>Dermacentor</taxon>
    </lineage>
</organism>
<keyword evidence="2" id="KW-1185">Reference proteome</keyword>
<reference evidence="1" key="1">
    <citation type="submission" date="2020-05" db="EMBL/GenBank/DDBJ databases">
        <title>Large-scale comparative analyses of tick genomes elucidate their genetic diversity and vector capacities.</title>
        <authorList>
            <person name="Jia N."/>
            <person name="Wang J."/>
            <person name="Shi W."/>
            <person name="Du L."/>
            <person name="Sun Y."/>
            <person name="Zhan W."/>
            <person name="Jiang J."/>
            <person name="Wang Q."/>
            <person name="Zhang B."/>
            <person name="Ji P."/>
            <person name="Sakyi L.B."/>
            <person name="Cui X."/>
            <person name="Yuan T."/>
            <person name="Jiang B."/>
            <person name="Yang W."/>
            <person name="Lam T.T.-Y."/>
            <person name="Chang Q."/>
            <person name="Ding S."/>
            <person name="Wang X."/>
            <person name="Zhu J."/>
            <person name="Ruan X."/>
            <person name="Zhao L."/>
            <person name="Wei J."/>
            <person name="Que T."/>
            <person name="Du C."/>
            <person name="Cheng J."/>
            <person name="Dai P."/>
            <person name="Han X."/>
            <person name="Huang E."/>
            <person name="Gao Y."/>
            <person name="Liu J."/>
            <person name="Shao H."/>
            <person name="Ye R."/>
            <person name="Li L."/>
            <person name="Wei W."/>
            <person name="Wang X."/>
            <person name="Wang C."/>
            <person name="Yang T."/>
            <person name="Huo Q."/>
            <person name="Li W."/>
            <person name="Guo W."/>
            <person name="Chen H."/>
            <person name="Zhou L."/>
            <person name="Ni X."/>
            <person name="Tian J."/>
            <person name="Zhou Y."/>
            <person name="Sheng Y."/>
            <person name="Liu T."/>
            <person name="Pan Y."/>
            <person name="Xia L."/>
            <person name="Li J."/>
            <person name="Zhao F."/>
            <person name="Cao W."/>
        </authorList>
    </citation>
    <scope>NUCLEOTIDE SEQUENCE</scope>
    <source>
        <strain evidence="1">Dsil-2018</strain>
    </source>
</reference>
<dbReference type="Proteomes" id="UP000821865">
    <property type="component" value="Chromosome 5"/>
</dbReference>
<evidence type="ECO:0000313" key="1">
    <source>
        <dbReference type="EMBL" id="KAH7949318.1"/>
    </source>
</evidence>
<accession>A0ACB8CQI1</accession>
<evidence type="ECO:0000313" key="2">
    <source>
        <dbReference type="Proteomes" id="UP000821865"/>
    </source>
</evidence>
<gene>
    <name evidence="1" type="ORF">HPB49_007711</name>
</gene>
<comment type="caution">
    <text evidence="1">The sequence shown here is derived from an EMBL/GenBank/DDBJ whole genome shotgun (WGS) entry which is preliminary data.</text>
</comment>